<accession>A0A1S7UC53</accession>
<comment type="caution">
    <text evidence="2">The sequence shown here is derived from an EMBL/GenBank/DDBJ whole genome shotgun (WGS) entry which is preliminary data.</text>
</comment>
<dbReference type="Proteomes" id="UP000192140">
    <property type="component" value="Unassembled WGS sequence"/>
</dbReference>
<proteinExistence type="predicted"/>
<gene>
    <name evidence="2" type="ORF">AGR7A_pTi0081</name>
</gene>
<protein>
    <submittedName>
        <fullName evidence="2">Uncharacterized protein</fullName>
    </submittedName>
</protein>
<organism evidence="2 3">
    <name type="scientific">Agrobacterium deltaense NCPPB 1641</name>
    <dbReference type="NCBI Taxonomy" id="1183425"/>
    <lineage>
        <taxon>Bacteria</taxon>
        <taxon>Pseudomonadati</taxon>
        <taxon>Pseudomonadota</taxon>
        <taxon>Alphaproteobacteria</taxon>
        <taxon>Hyphomicrobiales</taxon>
        <taxon>Rhizobiaceae</taxon>
        <taxon>Rhizobium/Agrobacterium group</taxon>
        <taxon>Agrobacterium</taxon>
    </lineage>
</organism>
<reference evidence="2" key="1">
    <citation type="submission" date="2016-01" db="EMBL/GenBank/DDBJ databases">
        <authorList>
            <person name="Regsiter A."/>
            <person name="william w."/>
        </authorList>
    </citation>
    <scope>NUCLEOTIDE SEQUENCE</scope>
    <source>
        <strain evidence="2">NCPPB 1641</strain>
    </source>
</reference>
<dbReference type="EMBL" id="FCNP01000051">
    <property type="protein sequence ID" value="CVI64359.1"/>
    <property type="molecule type" value="Genomic_DNA"/>
</dbReference>
<evidence type="ECO:0000256" key="1">
    <source>
        <dbReference type="SAM" id="MobiDB-lite"/>
    </source>
</evidence>
<evidence type="ECO:0000313" key="2">
    <source>
        <dbReference type="EMBL" id="CVI64359.1"/>
    </source>
</evidence>
<feature type="compositionally biased region" description="Basic residues" evidence="1">
    <location>
        <begin position="1"/>
        <end position="10"/>
    </location>
</feature>
<evidence type="ECO:0000313" key="3">
    <source>
        <dbReference type="Proteomes" id="UP000192140"/>
    </source>
</evidence>
<keyword evidence="3" id="KW-1185">Reference proteome</keyword>
<dbReference type="AlphaFoldDB" id="A0A1S7UC53"/>
<sequence>MAGRGGRRLHARLEPPEAGSLIETPGPAHQAGSPLLVMKIGTGFEPAPISGHYAERWGLLRAINRAVRKCRPQGLHGTSHFQEPP</sequence>
<feature type="region of interest" description="Disordered" evidence="1">
    <location>
        <begin position="1"/>
        <end position="28"/>
    </location>
</feature>
<name>A0A1S7UC53_9HYPH</name>